<feature type="domain" description="DUF5808" evidence="2">
    <location>
        <begin position="189"/>
        <end position="214"/>
    </location>
</feature>
<evidence type="ECO:0000259" key="2">
    <source>
        <dbReference type="Pfam" id="PF19124"/>
    </source>
</evidence>
<reference evidence="3 4" key="1">
    <citation type="submission" date="2021-06" db="EMBL/GenBank/DDBJ databases">
        <authorList>
            <person name="Sun Q."/>
            <person name="Li D."/>
        </authorList>
    </citation>
    <scope>NUCLEOTIDE SEQUENCE [LARGE SCALE GENOMIC DNA]</scope>
    <source>
        <strain evidence="3 4">MSJ-11</strain>
    </source>
</reference>
<gene>
    <name evidence="3" type="ORF">KQI86_06990</name>
</gene>
<dbReference type="PANTHER" id="PTHR37810">
    <property type="entry name" value="IMMUNITY PROTEIN SDPI"/>
    <property type="match status" value="1"/>
</dbReference>
<keyword evidence="4" id="KW-1185">Reference proteome</keyword>
<feature type="transmembrane region" description="Helical" evidence="1">
    <location>
        <begin position="215"/>
        <end position="233"/>
    </location>
</feature>
<dbReference type="InterPro" id="IPR043831">
    <property type="entry name" value="DUF5808"/>
</dbReference>
<feature type="transmembrane region" description="Helical" evidence="1">
    <location>
        <begin position="47"/>
        <end position="67"/>
    </location>
</feature>
<sequence length="346" mass="39108">MTKEKVVVVDIKAKTRGYEKLSNWYFAPPILLFLTVLLMGLRNAKEIDAMGLIIFPFTIIVMFFSFLSINKSKQNLNGGNVEDIRFQNMKFRRVNGIFIVIITYAISILFTVMNLSSMNLISSRKESIIIGSIIIFTIILSLALMIYSYKVGQGGKNIPLKKDGQDKEALIINREDDDNYLWGMIYYNPEDPALFVEKRAGVGWTINVARPMGKIAMALTALLIVGSLGMVIYTSTSMKVNLQVKEQVVTIKGMYSEDINSEDIVELTFEKSLPPITMKQNGGAIGDKKVGYFKTKAGEKVKLFIEDDKNPVVKIVTKEKIIYINYEEISKTEELFNELKDLQEGK</sequence>
<proteinExistence type="predicted"/>
<feature type="transmembrane region" description="Helical" evidence="1">
    <location>
        <begin position="128"/>
        <end position="147"/>
    </location>
</feature>
<organism evidence="3 4">
    <name type="scientific">Clostridium mobile</name>
    <dbReference type="NCBI Taxonomy" id="2841512"/>
    <lineage>
        <taxon>Bacteria</taxon>
        <taxon>Bacillati</taxon>
        <taxon>Bacillota</taxon>
        <taxon>Clostridia</taxon>
        <taxon>Eubacteriales</taxon>
        <taxon>Clostridiaceae</taxon>
        <taxon>Clostridium</taxon>
    </lineage>
</organism>
<comment type="caution">
    <text evidence="3">The sequence shown here is derived from an EMBL/GenBank/DDBJ whole genome shotgun (WGS) entry which is preliminary data.</text>
</comment>
<dbReference type="RefSeq" id="WP_216438566.1">
    <property type="nucleotide sequence ID" value="NZ_JAHLQF010000002.1"/>
</dbReference>
<keyword evidence="1" id="KW-0472">Membrane</keyword>
<dbReference type="EMBL" id="JAHLQF010000002">
    <property type="protein sequence ID" value="MBU5484072.1"/>
    <property type="molecule type" value="Genomic_DNA"/>
</dbReference>
<name>A0ABS6EH23_9CLOT</name>
<accession>A0ABS6EH23</accession>
<keyword evidence="1" id="KW-1133">Transmembrane helix</keyword>
<evidence type="ECO:0000256" key="1">
    <source>
        <dbReference type="SAM" id="Phobius"/>
    </source>
</evidence>
<dbReference type="PANTHER" id="PTHR37810:SF9">
    <property type="entry name" value="MEMBRANE PROTEIN"/>
    <property type="match status" value="1"/>
</dbReference>
<dbReference type="Proteomes" id="UP000726170">
    <property type="component" value="Unassembled WGS sequence"/>
</dbReference>
<evidence type="ECO:0000313" key="3">
    <source>
        <dbReference type="EMBL" id="MBU5484072.1"/>
    </source>
</evidence>
<keyword evidence="1" id="KW-0812">Transmembrane</keyword>
<evidence type="ECO:0000313" key="4">
    <source>
        <dbReference type="Proteomes" id="UP000726170"/>
    </source>
</evidence>
<protein>
    <recommendedName>
        <fullName evidence="2">DUF5808 domain-containing protein</fullName>
    </recommendedName>
</protein>
<feature type="transmembrane region" description="Helical" evidence="1">
    <location>
        <begin position="94"/>
        <end position="116"/>
    </location>
</feature>
<dbReference type="Pfam" id="PF19124">
    <property type="entry name" value="DUF5808"/>
    <property type="match status" value="1"/>
</dbReference>
<feature type="transmembrane region" description="Helical" evidence="1">
    <location>
        <begin position="21"/>
        <end position="41"/>
    </location>
</feature>